<evidence type="ECO:0000256" key="1">
    <source>
        <dbReference type="SAM" id="MobiDB-lite"/>
    </source>
</evidence>
<evidence type="ECO:0000313" key="2">
    <source>
        <dbReference type="EMBL" id="KAJ4358364.1"/>
    </source>
</evidence>
<accession>A0A9W8XTM6</accession>
<reference evidence="2" key="1">
    <citation type="submission" date="2022-10" db="EMBL/GenBank/DDBJ databases">
        <title>Tapping the CABI collections for fungal endophytes: first genome assemblies for Collariella, Neodidymelliopsis, Ascochyta clinopodiicola, Didymella pomorum, Didymosphaeria variabile, Neocosmospora piperis and Neocucurbitaria cava.</title>
        <authorList>
            <person name="Hill R."/>
        </authorList>
    </citation>
    <scope>NUCLEOTIDE SEQUENCE</scope>
    <source>
        <strain evidence="2">IMI 356815</strain>
    </source>
</reference>
<dbReference type="EMBL" id="JAPEUX010000002">
    <property type="protein sequence ID" value="KAJ4358364.1"/>
    <property type="molecule type" value="Genomic_DNA"/>
</dbReference>
<keyword evidence="3" id="KW-1185">Reference proteome</keyword>
<dbReference type="GeneID" id="80906476"/>
<evidence type="ECO:0000313" key="3">
    <source>
        <dbReference type="Proteomes" id="UP001140513"/>
    </source>
</evidence>
<feature type="region of interest" description="Disordered" evidence="1">
    <location>
        <begin position="1"/>
        <end position="148"/>
    </location>
</feature>
<dbReference type="Proteomes" id="UP001140513">
    <property type="component" value="Unassembled WGS sequence"/>
</dbReference>
<proteinExistence type="predicted"/>
<name>A0A9W8XTM6_9PLEO</name>
<organism evidence="2 3">
    <name type="scientific">Didymosphaeria variabile</name>
    <dbReference type="NCBI Taxonomy" id="1932322"/>
    <lineage>
        <taxon>Eukaryota</taxon>
        <taxon>Fungi</taxon>
        <taxon>Dikarya</taxon>
        <taxon>Ascomycota</taxon>
        <taxon>Pezizomycotina</taxon>
        <taxon>Dothideomycetes</taxon>
        <taxon>Pleosporomycetidae</taxon>
        <taxon>Pleosporales</taxon>
        <taxon>Massarineae</taxon>
        <taxon>Didymosphaeriaceae</taxon>
        <taxon>Didymosphaeria</taxon>
    </lineage>
</organism>
<dbReference type="OrthoDB" id="309640at2759"/>
<feature type="compositionally biased region" description="Polar residues" evidence="1">
    <location>
        <begin position="1"/>
        <end position="20"/>
    </location>
</feature>
<dbReference type="AlphaFoldDB" id="A0A9W8XTM6"/>
<protein>
    <submittedName>
        <fullName evidence="2">Uncharacterized protein</fullName>
    </submittedName>
</protein>
<dbReference type="RefSeq" id="XP_056075223.1">
    <property type="nucleotide sequence ID" value="XM_056211750.1"/>
</dbReference>
<gene>
    <name evidence="2" type="ORF">N0V89_002946</name>
</gene>
<sequence length="713" mass="79791">MAQFWDSISSAFGRSPSLSESADDYLPPTPSGKRKASTARRPARPSKIRRHSTPRSFLYEEIPEEYEQSPRITGFIGHRNSLDREPLGRSSARKGSAYGGSRTSQRRHSEPQDSAYGGSPTFQRGPPSTPWRRGSINSPRQPGVSYLSGSKKVVESVFPTVTHGEVAESEKPVTTEAVIQAQILANYDDDSDSELSEGEWGRKHFGPAPWVRQQLHMEPVARPEDHSDDRFRLRVNPKFVATPRPESLPEKGTGTPGPKLVLSSGPDTKFQPVSQIKPPILKKPVKGTAVKPVTKSITKPVTKPVTKSTIKLVSEPAVEPPEHIKERTAAPSRRLRNIMKEYGEHPSSCVGQVLEELQEPVYSLRDVEVRDMMWQIQDGMEDIAGFFKGSLPASWAESKSKTLARLYFDEDMRDVSTARVMKCVAGGRWKDEGEWHDIFADTNKRRALVCGIIGNVLVEQVFKHPFFGGDEQTIDALFNVQKELREDEAFARKFASASLLRTPLFGNPPDTSILEPPENLTKHVAAVVAALDAHLRPLLHRFLPLFQGPKAKDSVHLLFIERLTRLVGTAALLSLQMAADPLTVYYFTPVAKGDRFEPEAHEAVNEKDMERTHPRSLKTTFPSEEARRRARNDEAVISMVLMHGLTAYRKGGWEAPESDPDWDGEIVVGRLYAKEEYGEMGYRARLLTRGWVFCKWGRAERFEGGKVGVKRGE</sequence>
<feature type="compositionally biased region" description="Basic residues" evidence="1">
    <location>
        <begin position="32"/>
        <end position="53"/>
    </location>
</feature>
<comment type="caution">
    <text evidence="2">The sequence shown here is derived from an EMBL/GenBank/DDBJ whole genome shotgun (WGS) entry which is preliminary data.</text>
</comment>